<evidence type="ECO:0000313" key="2">
    <source>
        <dbReference type="EMBL" id="MCD9559542.1"/>
    </source>
</evidence>
<keyword evidence="3" id="KW-1185">Reference proteome</keyword>
<protein>
    <submittedName>
        <fullName evidence="2">Uncharacterized protein</fullName>
    </submittedName>
</protein>
<feature type="compositionally biased region" description="Low complexity" evidence="1">
    <location>
        <begin position="60"/>
        <end position="74"/>
    </location>
</feature>
<organism evidence="2 3">
    <name type="scientific">Datura stramonium</name>
    <name type="common">Jimsonweed</name>
    <name type="synonym">Common thornapple</name>
    <dbReference type="NCBI Taxonomy" id="4076"/>
    <lineage>
        <taxon>Eukaryota</taxon>
        <taxon>Viridiplantae</taxon>
        <taxon>Streptophyta</taxon>
        <taxon>Embryophyta</taxon>
        <taxon>Tracheophyta</taxon>
        <taxon>Spermatophyta</taxon>
        <taxon>Magnoliopsida</taxon>
        <taxon>eudicotyledons</taxon>
        <taxon>Gunneridae</taxon>
        <taxon>Pentapetalae</taxon>
        <taxon>asterids</taxon>
        <taxon>lamiids</taxon>
        <taxon>Solanales</taxon>
        <taxon>Solanaceae</taxon>
        <taxon>Solanoideae</taxon>
        <taxon>Datureae</taxon>
        <taxon>Datura</taxon>
    </lineage>
</organism>
<comment type="caution">
    <text evidence="2">The sequence shown here is derived from an EMBL/GenBank/DDBJ whole genome shotgun (WGS) entry which is preliminary data.</text>
</comment>
<name>A0ABS8UN69_DATST</name>
<accession>A0ABS8UN69</accession>
<dbReference type="EMBL" id="JACEIK010002163">
    <property type="protein sequence ID" value="MCD9559542.1"/>
    <property type="molecule type" value="Genomic_DNA"/>
</dbReference>
<feature type="region of interest" description="Disordered" evidence="1">
    <location>
        <begin position="1"/>
        <end position="28"/>
    </location>
</feature>
<evidence type="ECO:0000256" key="1">
    <source>
        <dbReference type="SAM" id="MobiDB-lite"/>
    </source>
</evidence>
<dbReference type="Proteomes" id="UP000823775">
    <property type="component" value="Unassembled WGS sequence"/>
</dbReference>
<evidence type="ECO:0000313" key="3">
    <source>
        <dbReference type="Proteomes" id="UP000823775"/>
    </source>
</evidence>
<gene>
    <name evidence="2" type="ORF">HAX54_017542</name>
</gene>
<sequence>MEPPPATKMVGRPKVKRAREENAARKGKGIWPSSRKVLLMSCGYCGTTDHNIRKYPLSYGQPSTQPSTQPSGQSFNVQSQPFSFIDEEEEESESILRPKVISKARRLQQRKLLQQPIGIRKINFKGDETGVNVPTKLPFSQKKITWKDKATITSNQLVAEKEKKK</sequence>
<feature type="region of interest" description="Disordered" evidence="1">
    <location>
        <begin position="56"/>
        <end position="77"/>
    </location>
</feature>
<reference evidence="2 3" key="1">
    <citation type="journal article" date="2021" name="BMC Genomics">
        <title>Datura genome reveals duplications of psychoactive alkaloid biosynthetic genes and high mutation rate following tissue culture.</title>
        <authorList>
            <person name="Rajewski A."/>
            <person name="Carter-House D."/>
            <person name="Stajich J."/>
            <person name="Litt A."/>
        </authorList>
    </citation>
    <scope>NUCLEOTIDE SEQUENCE [LARGE SCALE GENOMIC DNA]</scope>
    <source>
        <strain evidence="2">AR-01</strain>
    </source>
</reference>
<proteinExistence type="predicted"/>